<evidence type="ECO:0008006" key="5">
    <source>
        <dbReference type="Google" id="ProtNLM"/>
    </source>
</evidence>
<evidence type="ECO:0000256" key="2">
    <source>
        <dbReference type="SAM" id="SignalP"/>
    </source>
</evidence>
<dbReference type="AlphaFoldDB" id="A0A371JUN5"/>
<feature type="chain" id="PRO_5016978476" description="Thiol-activated cytolysin" evidence="2">
    <location>
        <begin position="27"/>
        <end position="531"/>
    </location>
</feature>
<dbReference type="RefSeq" id="WP_116183376.1">
    <property type="nucleotide sequence ID" value="NZ_QTJX01000001.1"/>
</dbReference>
<reference evidence="3 4" key="1">
    <citation type="submission" date="2018-08" db="EMBL/GenBank/DDBJ databases">
        <title>Muricauda nanhaiensis sp. nov., isolated from seawater of the South China Sea.</title>
        <authorList>
            <person name="Dang Y."/>
        </authorList>
    </citation>
    <scope>NUCLEOTIDE SEQUENCE [LARGE SCALE GENOMIC DNA]</scope>
    <source>
        <strain evidence="3 4">SM1704</strain>
    </source>
</reference>
<dbReference type="InterPro" id="IPR036363">
    <property type="entry name" value="Thiol_cytolysin_ab_sf"/>
</dbReference>
<name>A0A371JUN5_9FLAO</name>
<dbReference type="PRINTS" id="PR01400">
    <property type="entry name" value="TACYTOLYSIN"/>
</dbReference>
<dbReference type="Proteomes" id="UP000261828">
    <property type="component" value="Unassembled WGS sequence"/>
</dbReference>
<evidence type="ECO:0000313" key="3">
    <source>
        <dbReference type="EMBL" id="RDY61496.1"/>
    </source>
</evidence>
<proteinExistence type="predicted"/>
<dbReference type="PROSITE" id="PS51257">
    <property type="entry name" value="PROKAR_LIPOPROTEIN"/>
    <property type="match status" value="1"/>
</dbReference>
<dbReference type="InterPro" id="IPR001869">
    <property type="entry name" value="Thiol_cytolysin"/>
</dbReference>
<protein>
    <recommendedName>
        <fullName evidence="5">Thiol-activated cytolysin</fullName>
    </recommendedName>
</protein>
<feature type="signal peptide" evidence="2">
    <location>
        <begin position="1"/>
        <end position="26"/>
    </location>
</feature>
<dbReference type="Gene3D" id="3.90.840.10">
    <property type="entry name" value="Thiol-activated cytolysin superfamily/Thiol-activated cytolysin, alpha-beta domain"/>
    <property type="match status" value="1"/>
</dbReference>
<dbReference type="EMBL" id="QTJX01000001">
    <property type="protein sequence ID" value="RDY61496.1"/>
    <property type="molecule type" value="Genomic_DNA"/>
</dbReference>
<feature type="compositionally biased region" description="Polar residues" evidence="1">
    <location>
        <begin position="87"/>
        <end position="101"/>
    </location>
</feature>
<feature type="region of interest" description="Disordered" evidence="1">
    <location>
        <begin position="26"/>
        <end position="56"/>
    </location>
</feature>
<evidence type="ECO:0000313" key="4">
    <source>
        <dbReference type="Proteomes" id="UP000261828"/>
    </source>
</evidence>
<evidence type="ECO:0000256" key="1">
    <source>
        <dbReference type="SAM" id="MobiDB-lite"/>
    </source>
</evidence>
<dbReference type="OrthoDB" id="662759at2"/>
<sequence>MKTIIQKINVWSILVMAMTLSITVSCSTEESPEPPTENGGENNGGENSGGENNNNLEEINSTIASLTYSPDELLNVQDTGGAPSERILNNDNTTNTGPTQGQLFECRTQDYSLESNFEDVAILRPTNGVVFPGALVIGNEGMLDGAPDPLTLDRSPATLRLDLPGIGAQGTIVVDDPSSNSAVQTGIDNALEWWNANAYQEGYVNASNSTYQASTSYSSKQFSLDVGLNLEWATGSLASQFNYESNTEKRYAGLVFKQVFYTVTMDTPSSPGSVFDSSVTNAQVQNAIGSATPPAYVSSVSYGRIIMVRMETTNMSTSIDLDAVLEYAGGVSGVGTVNSTYDAILKTSNITVVTIGGNAEAASEAINLADIESGFGSLNSVITGENAVYSRDNPGVPIAYTIRYLKDNSLAKMGYTTDYRVENCQTFNYDHESVDVDNNSIFDVRYRFVYKNPGTNNTVIGSYNVVNNGQRSVKSPPNGAHDVEVEFQFQDAFVWRALGSPRSYNYISSQKCFEVTNNLILQIFLTPISCN</sequence>
<feature type="region of interest" description="Disordered" evidence="1">
    <location>
        <begin position="77"/>
        <end position="101"/>
    </location>
</feature>
<keyword evidence="4" id="KW-1185">Reference proteome</keyword>
<dbReference type="GO" id="GO:0015485">
    <property type="term" value="F:cholesterol binding"/>
    <property type="evidence" value="ECO:0007669"/>
    <property type="project" value="InterPro"/>
</dbReference>
<gene>
    <name evidence="3" type="ORF">DX873_04860</name>
</gene>
<keyword evidence="2" id="KW-0732">Signal</keyword>
<dbReference type="InterPro" id="IPR036359">
    <property type="entry name" value="Thiol_cytolysin_sf"/>
</dbReference>
<dbReference type="SUPFAM" id="SSF56978">
    <property type="entry name" value="Perfringolysin"/>
    <property type="match status" value="1"/>
</dbReference>
<dbReference type="Pfam" id="PF01289">
    <property type="entry name" value="Thiol_cytolysin"/>
    <property type="match status" value="1"/>
</dbReference>
<dbReference type="Gene3D" id="3.30.1040.20">
    <property type="match status" value="1"/>
</dbReference>
<dbReference type="Gene3D" id="3.40.30.40">
    <property type="entry name" value="Perfringolysin"/>
    <property type="match status" value="1"/>
</dbReference>
<comment type="caution">
    <text evidence="3">The sequence shown here is derived from an EMBL/GenBank/DDBJ whole genome shotgun (WGS) entry which is preliminary data.</text>
</comment>
<organism evidence="3 4">
    <name type="scientific">Flagellimonas nanhaiensis</name>
    <dbReference type="NCBI Taxonomy" id="2292706"/>
    <lineage>
        <taxon>Bacteria</taxon>
        <taxon>Pseudomonadati</taxon>
        <taxon>Bacteroidota</taxon>
        <taxon>Flavobacteriia</taxon>
        <taxon>Flavobacteriales</taxon>
        <taxon>Flavobacteriaceae</taxon>
        <taxon>Flagellimonas</taxon>
    </lineage>
</organism>
<accession>A0A371JUN5</accession>